<protein>
    <submittedName>
        <fullName evidence="2">Uncharacterized protein</fullName>
    </submittedName>
</protein>
<feature type="transmembrane region" description="Helical" evidence="1">
    <location>
        <begin position="32"/>
        <end position="49"/>
    </location>
</feature>
<accession>A0ABV8G1A5</accession>
<dbReference type="EMBL" id="JBHSBI010000002">
    <property type="protein sequence ID" value="MFC4006624.1"/>
    <property type="molecule type" value="Genomic_DNA"/>
</dbReference>
<gene>
    <name evidence="2" type="ORF">ACFOY2_05290</name>
</gene>
<keyword evidence="3" id="KW-1185">Reference proteome</keyword>
<keyword evidence="1" id="KW-0812">Transmembrane</keyword>
<proteinExistence type="predicted"/>
<evidence type="ECO:0000313" key="3">
    <source>
        <dbReference type="Proteomes" id="UP001595851"/>
    </source>
</evidence>
<comment type="caution">
    <text evidence="2">The sequence shown here is derived from an EMBL/GenBank/DDBJ whole genome shotgun (WGS) entry which is preliminary data.</text>
</comment>
<keyword evidence="1" id="KW-1133">Transmembrane helix</keyword>
<sequence>MNASDLFTLLALVAFLAASVVGFIHKSWVPALFCLGVAFLVLAGADFVTT</sequence>
<organism evidence="2 3">
    <name type="scientific">Nonomuraea purpurea</name>
    <dbReference type="NCBI Taxonomy" id="1849276"/>
    <lineage>
        <taxon>Bacteria</taxon>
        <taxon>Bacillati</taxon>
        <taxon>Actinomycetota</taxon>
        <taxon>Actinomycetes</taxon>
        <taxon>Streptosporangiales</taxon>
        <taxon>Streptosporangiaceae</taxon>
        <taxon>Nonomuraea</taxon>
    </lineage>
</organism>
<dbReference type="Proteomes" id="UP001595851">
    <property type="component" value="Unassembled WGS sequence"/>
</dbReference>
<dbReference type="RefSeq" id="WP_379526764.1">
    <property type="nucleotide sequence ID" value="NZ_JBHSBI010000002.1"/>
</dbReference>
<evidence type="ECO:0000313" key="2">
    <source>
        <dbReference type="EMBL" id="MFC4006624.1"/>
    </source>
</evidence>
<reference evidence="3" key="1">
    <citation type="journal article" date="2019" name="Int. J. Syst. Evol. Microbiol.">
        <title>The Global Catalogue of Microorganisms (GCM) 10K type strain sequencing project: providing services to taxonomists for standard genome sequencing and annotation.</title>
        <authorList>
            <consortium name="The Broad Institute Genomics Platform"/>
            <consortium name="The Broad Institute Genome Sequencing Center for Infectious Disease"/>
            <person name="Wu L."/>
            <person name="Ma J."/>
        </authorList>
    </citation>
    <scope>NUCLEOTIDE SEQUENCE [LARGE SCALE GENOMIC DNA]</scope>
    <source>
        <strain evidence="3">TBRC 1276</strain>
    </source>
</reference>
<name>A0ABV8G1A5_9ACTN</name>
<keyword evidence="1" id="KW-0472">Membrane</keyword>
<evidence type="ECO:0000256" key="1">
    <source>
        <dbReference type="SAM" id="Phobius"/>
    </source>
</evidence>